<evidence type="ECO:0000256" key="4">
    <source>
        <dbReference type="SAM" id="MobiDB-lite"/>
    </source>
</evidence>
<dbReference type="RefSeq" id="WP_239555210.1">
    <property type="nucleotide sequence ID" value="NZ_JBBGZA010000001.1"/>
</dbReference>
<dbReference type="Pfam" id="PF25917">
    <property type="entry name" value="BSH_RND"/>
    <property type="match status" value="1"/>
</dbReference>
<dbReference type="InterPro" id="IPR006143">
    <property type="entry name" value="RND_pump_MFP"/>
</dbReference>
<dbReference type="Pfam" id="PF25876">
    <property type="entry name" value="HH_MFP_RND"/>
    <property type="match status" value="1"/>
</dbReference>
<dbReference type="Pfam" id="PF25967">
    <property type="entry name" value="RND-MFP_C"/>
    <property type="match status" value="1"/>
</dbReference>
<evidence type="ECO:0000259" key="6">
    <source>
        <dbReference type="Pfam" id="PF25917"/>
    </source>
</evidence>
<proteinExistence type="inferred from homology"/>
<protein>
    <submittedName>
        <fullName evidence="9">Efflux RND transporter periplasmic adaptor subunit</fullName>
    </submittedName>
</protein>
<sequence>MFAAALLLVGCSHEEEQEKGGGRGGARGPAQVGFVVVQPTSVAQTVELNARVTAYEQSEVRPQVAGVIRRRFFTEGSIVRRGQTLYEIDPRIYSAAVSEAQANLQSARANAEATRVNAERLRPLARMEAVSQQEYTNAAAAARQAQASVAQTQAQLETARINLRFTSVPAPITGRIGRSLATVGALVTANQADPLAVIQRLDPIFVDIQQSSAELLALRRSLSRDGVAPGRATVRLKLEDGSDYEQTGTVEFAESLVDPSTGTVTLRARFPNPNGLLLPGMFARAVFAQSINSRAFLVPQPAISRSPAGEATLFVVGPNNTAVQRKVVTSLTQGTNWVVTQGLQPGDKVIVQGTGNLRPNAQIRPVPADSPQRVAPPQGNPSGQGKQGSQSGAATSAKGG</sequence>
<evidence type="ECO:0000259" key="8">
    <source>
        <dbReference type="Pfam" id="PF25967"/>
    </source>
</evidence>
<feature type="compositionally biased region" description="Low complexity" evidence="4">
    <location>
        <begin position="376"/>
        <end position="400"/>
    </location>
</feature>
<evidence type="ECO:0000259" key="7">
    <source>
        <dbReference type="Pfam" id="PF25944"/>
    </source>
</evidence>
<dbReference type="PANTHER" id="PTHR30158">
    <property type="entry name" value="ACRA/E-RELATED COMPONENT OF DRUG EFFLUX TRANSPORTER"/>
    <property type="match status" value="1"/>
</dbReference>
<dbReference type="EMBL" id="JBBGZA010000001">
    <property type="protein sequence ID" value="MEJ5093099.1"/>
    <property type="molecule type" value="Genomic_DNA"/>
</dbReference>
<dbReference type="InterPro" id="IPR058625">
    <property type="entry name" value="MdtA-like_BSH"/>
</dbReference>
<keyword evidence="10" id="KW-1185">Reference proteome</keyword>
<dbReference type="Proteomes" id="UP001380365">
    <property type="component" value="Unassembled WGS sequence"/>
</dbReference>
<comment type="subcellular location">
    <subcellularLocation>
        <location evidence="1">Cell envelope</location>
    </subcellularLocation>
</comment>
<feature type="coiled-coil region" evidence="3">
    <location>
        <begin position="97"/>
        <end position="162"/>
    </location>
</feature>
<dbReference type="Gene3D" id="2.40.420.20">
    <property type="match status" value="1"/>
</dbReference>
<gene>
    <name evidence="9" type="ORF">WH159_00875</name>
</gene>
<dbReference type="Pfam" id="PF25944">
    <property type="entry name" value="Beta-barrel_RND"/>
    <property type="match status" value="1"/>
</dbReference>
<evidence type="ECO:0000256" key="1">
    <source>
        <dbReference type="ARBA" id="ARBA00004196"/>
    </source>
</evidence>
<name>A0ABU8Q227_9SPHN</name>
<dbReference type="NCBIfam" id="TIGR01730">
    <property type="entry name" value="RND_mfp"/>
    <property type="match status" value="1"/>
</dbReference>
<evidence type="ECO:0000313" key="9">
    <source>
        <dbReference type="EMBL" id="MEJ5093099.1"/>
    </source>
</evidence>
<evidence type="ECO:0000313" key="10">
    <source>
        <dbReference type="Proteomes" id="UP001380365"/>
    </source>
</evidence>
<feature type="domain" description="Multidrug resistance protein MdtA-like barrel-sandwich hybrid" evidence="6">
    <location>
        <begin position="57"/>
        <end position="199"/>
    </location>
</feature>
<dbReference type="Gene3D" id="2.40.30.170">
    <property type="match status" value="1"/>
</dbReference>
<dbReference type="InterPro" id="IPR058627">
    <property type="entry name" value="MdtA-like_C"/>
</dbReference>
<feature type="domain" description="Multidrug resistance protein MdtA-like beta-barrel" evidence="7">
    <location>
        <begin position="203"/>
        <end position="285"/>
    </location>
</feature>
<keyword evidence="3" id="KW-0175">Coiled coil</keyword>
<dbReference type="SUPFAM" id="SSF111369">
    <property type="entry name" value="HlyD-like secretion proteins"/>
    <property type="match status" value="1"/>
</dbReference>
<feature type="domain" description="Multidrug resistance protein MdtA-like alpha-helical hairpin" evidence="5">
    <location>
        <begin position="98"/>
        <end position="166"/>
    </location>
</feature>
<dbReference type="Gene3D" id="2.40.50.100">
    <property type="match status" value="1"/>
</dbReference>
<organism evidence="9 10">
    <name type="scientific">Sphingomonas molluscorum</name>
    <dbReference type="NCBI Taxonomy" id="418184"/>
    <lineage>
        <taxon>Bacteria</taxon>
        <taxon>Pseudomonadati</taxon>
        <taxon>Pseudomonadota</taxon>
        <taxon>Alphaproteobacteria</taxon>
        <taxon>Sphingomonadales</taxon>
        <taxon>Sphingomonadaceae</taxon>
        <taxon>Sphingomonas</taxon>
    </lineage>
</organism>
<evidence type="ECO:0000256" key="2">
    <source>
        <dbReference type="ARBA" id="ARBA00009477"/>
    </source>
</evidence>
<evidence type="ECO:0000259" key="5">
    <source>
        <dbReference type="Pfam" id="PF25876"/>
    </source>
</evidence>
<accession>A0ABU8Q227</accession>
<reference evidence="9 10" key="1">
    <citation type="submission" date="2023-12" db="EMBL/GenBank/DDBJ databases">
        <title>Gut-associated functions are favored during microbiome assembly across C. elegans life.</title>
        <authorList>
            <person name="Zimmermann J."/>
        </authorList>
    </citation>
    <scope>NUCLEOTIDE SEQUENCE [LARGE SCALE GENOMIC DNA]</scope>
    <source>
        <strain evidence="9 10">JUb134</strain>
    </source>
</reference>
<dbReference type="InterPro" id="IPR058626">
    <property type="entry name" value="MdtA-like_b-barrel"/>
</dbReference>
<comment type="caution">
    <text evidence="9">The sequence shown here is derived from an EMBL/GenBank/DDBJ whole genome shotgun (WGS) entry which is preliminary data.</text>
</comment>
<dbReference type="Gene3D" id="1.10.287.470">
    <property type="entry name" value="Helix hairpin bin"/>
    <property type="match status" value="1"/>
</dbReference>
<comment type="similarity">
    <text evidence="2">Belongs to the membrane fusion protein (MFP) (TC 8.A.1) family.</text>
</comment>
<dbReference type="PANTHER" id="PTHR30158:SF3">
    <property type="entry name" value="MULTIDRUG EFFLUX PUMP SUBUNIT ACRA-RELATED"/>
    <property type="match status" value="1"/>
</dbReference>
<evidence type="ECO:0000256" key="3">
    <source>
        <dbReference type="SAM" id="Coils"/>
    </source>
</evidence>
<feature type="region of interest" description="Disordered" evidence="4">
    <location>
        <begin position="358"/>
        <end position="400"/>
    </location>
</feature>
<feature type="domain" description="Multidrug resistance protein MdtA-like C-terminal permuted SH3" evidence="8">
    <location>
        <begin position="295"/>
        <end position="354"/>
    </location>
</feature>
<dbReference type="InterPro" id="IPR058624">
    <property type="entry name" value="MdtA-like_HH"/>
</dbReference>